<sequence length="190" mass="21205">MRSAGEATRDRILASAKEEFARYGFAGARINRIAKDARASKDRLYAYFASKEDLFSAVMAQWTVETTAETALRGDDLPAYTGRLFDNYLAHPENARLQEWADLEAPETVSYHDIRRNTLRPKIAEIRQGQADGHIDPSWNPAELLIVITEIARTLALPHSGGDVRPGSSRAPALRRQTAVDAVRRLIRSS</sequence>
<dbReference type="GO" id="GO:0003677">
    <property type="term" value="F:DNA binding"/>
    <property type="evidence" value="ECO:0007669"/>
    <property type="project" value="UniProtKB-UniRule"/>
</dbReference>
<gene>
    <name evidence="2" type="ORF">FNL38_102698</name>
</gene>
<evidence type="ECO:0000256" key="1">
    <source>
        <dbReference type="ARBA" id="ARBA00023125"/>
    </source>
</evidence>
<dbReference type="InterPro" id="IPR050109">
    <property type="entry name" value="HTH-type_TetR-like_transc_reg"/>
</dbReference>
<dbReference type="GO" id="GO:0006355">
    <property type="term" value="P:regulation of DNA-templated transcription"/>
    <property type="evidence" value="ECO:0007669"/>
    <property type="project" value="UniProtKB-ARBA"/>
</dbReference>
<keyword evidence="1" id="KW-0238">DNA-binding</keyword>
<reference evidence="2" key="1">
    <citation type="submission" date="2019-07" db="EMBL/GenBank/DDBJ databases">
        <title>Genomic Encyclopedia of Type Strains, Phase IV (KMG-IV): sequencing the most valuable type-strain genomes for metagenomic binning, comparative biology and taxonomic classification.</title>
        <authorList>
            <person name="Goeker M."/>
        </authorList>
    </citation>
    <scope>NUCLEOTIDE SEQUENCE</scope>
    <source>
        <strain evidence="2">DSM 44596</strain>
    </source>
</reference>
<accession>A0A652YTT8</accession>
<dbReference type="PANTHER" id="PTHR30328:SF54">
    <property type="entry name" value="HTH-TYPE TRANSCRIPTIONAL REPRESSOR SCO4008"/>
    <property type="match status" value="1"/>
</dbReference>
<dbReference type="Pfam" id="PF00440">
    <property type="entry name" value="TetR_N"/>
    <property type="match status" value="1"/>
</dbReference>
<proteinExistence type="predicted"/>
<dbReference type="InterPro" id="IPR036271">
    <property type="entry name" value="Tet_transcr_reg_TetR-rel_C_sf"/>
</dbReference>
<name>A0A652YTT8_NOCGL</name>
<dbReference type="Pfam" id="PF17926">
    <property type="entry name" value="TetR_C_21"/>
    <property type="match status" value="1"/>
</dbReference>
<dbReference type="SUPFAM" id="SSF46689">
    <property type="entry name" value="Homeodomain-like"/>
    <property type="match status" value="1"/>
</dbReference>
<dbReference type="Gene3D" id="1.10.357.10">
    <property type="entry name" value="Tetracycline Repressor, domain 2"/>
    <property type="match status" value="1"/>
</dbReference>
<dbReference type="PRINTS" id="PR00455">
    <property type="entry name" value="HTHTETR"/>
</dbReference>
<evidence type="ECO:0000313" key="2">
    <source>
        <dbReference type="EMBL" id="TYQ06557.1"/>
    </source>
</evidence>
<dbReference type="InterPro" id="IPR009057">
    <property type="entry name" value="Homeodomain-like_sf"/>
</dbReference>
<dbReference type="EMBL" id="VNIQ01000002">
    <property type="protein sequence ID" value="TYQ06557.1"/>
    <property type="molecule type" value="Genomic_DNA"/>
</dbReference>
<dbReference type="SUPFAM" id="SSF48498">
    <property type="entry name" value="Tetracyclin repressor-like, C-terminal domain"/>
    <property type="match status" value="1"/>
</dbReference>
<dbReference type="AlphaFoldDB" id="A0A652YTT8"/>
<dbReference type="PROSITE" id="PS50977">
    <property type="entry name" value="HTH_TETR_2"/>
    <property type="match status" value="1"/>
</dbReference>
<comment type="caution">
    <text evidence="2">The sequence shown here is derived from an EMBL/GenBank/DDBJ whole genome shotgun (WGS) entry which is preliminary data.</text>
</comment>
<organism evidence="2">
    <name type="scientific">Nocardia globerula</name>
    <dbReference type="NCBI Taxonomy" id="1818"/>
    <lineage>
        <taxon>Bacteria</taxon>
        <taxon>Bacillati</taxon>
        <taxon>Actinomycetota</taxon>
        <taxon>Actinomycetes</taxon>
        <taxon>Mycobacteriales</taxon>
        <taxon>Nocardiaceae</taxon>
        <taxon>Nocardia</taxon>
    </lineage>
</organism>
<dbReference type="InterPro" id="IPR001647">
    <property type="entry name" value="HTH_TetR"/>
</dbReference>
<dbReference type="PANTHER" id="PTHR30328">
    <property type="entry name" value="TRANSCRIPTIONAL REPRESSOR"/>
    <property type="match status" value="1"/>
</dbReference>
<dbReference type="InterPro" id="IPR041467">
    <property type="entry name" value="Sco4008_C"/>
</dbReference>
<protein>
    <submittedName>
        <fullName evidence="2">TetR family transcriptional regulator</fullName>
    </submittedName>
</protein>